<dbReference type="Proteomes" id="UP000272942">
    <property type="component" value="Unassembled WGS sequence"/>
</dbReference>
<keyword evidence="2" id="KW-0472">Membrane</keyword>
<dbReference type="WBParaSite" id="ECPE_0000333201-mRNA-1">
    <property type="protein sequence ID" value="ECPE_0000333201-mRNA-1"/>
    <property type="gene ID" value="ECPE_0000333201"/>
</dbReference>
<reference evidence="3 4" key="2">
    <citation type="submission" date="2018-11" db="EMBL/GenBank/DDBJ databases">
        <authorList>
            <consortium name="Pathogen Informatics"/>
        </authorList>
    </citation>
    <scope>NUCLEOTIDE SEQUENCE [LARGE SCALE GENOMIC DNA]</scope>
    <source>
        <strain evidence="3 4">Egypt</strain>
    </source>
</reference>
<evidence type="ECO:0000256" key="2">
    <source>
        <dbReference type="SAM" id="Phobius"/>
    </source>
</evidence>
<evidence type="ECO:0000256" key="1">
    <source>
        <dbReference type="SAM" id="MobiDB-lite"/>
    </source>
</evidence>
<keyword evidence="4" id="KW-1185">Reference proteome</keyword>
<dbReference type="EMBL" id="UZAN01040294">
    <property type="protein sequence ID" value="VDP69158.1"/>
    <property type="molecule type" value="Genomic_DNA"/>
</dbReference>
<feature type="transmembrane region" description="Helical" evidence="2">
    <location>
        <begin position="43"/>
        <end position="65"/>
    </location>
</feature>
<accession>A0A183A8P4</accession>
<evidence type="ECO:0000313" key="5">
    <source>
        <dbReference type="WBParaSite" id="ECPE_0000333201-mRNA-1"/>
    </source>
</evidence>
<dbReference type="OrthoDB" id="6275382at2759"/>
<feature type="compositionally biased region" description="Pro residues" evidence="1">
    <location>
        <begin position="101"/>
        <end position="111"/>
    </location>
</feature>
<keyword evidence="2" id="KW-1133">Transmembrane helix</keyword>
<proteinExistence type="predicted"/>
<name>A0A183A8P4_9TREM</name>
<dbReference type="AlphaFoldDB" id="A0A183A8P4"/>
<gene>
    <name evidence="3" type="ORF">ECPE_LOCUS3329</name>
</gene>
<reference evidence="5" key="1">
    <citation type="submission" date="2016-06" db="UniProtKB">
        <authorList>
            <consortium name="WormBaseParasite"/>
        </authorList>
    </citation>
    <scope>IDENTIFICATION</scope>
</reference>
<organism evidence="5">
    <name type="scientific">Echinostoma caproni</name>
    <dbReference type="NCBI Taxonomy" id="27848"/>
    <lineage>
        <taxon>Eukaryota</taxon>
        <taxon>Metazoa</taxon>
        <taxon>Spiralia</taxon>
        <taxon>Lophotrochozoa</taxon>
        <taxon>Platyhelminthes</taxon>
        <taxon>Trematoda</taxon>
        <taxon>Digenea</taxon>
        <taxon>Plagiorchiida</taxon>
        <taxon>Echinostomata</taxon>
        <taxon>Echinostomatoidea</taxon>
        <taxon>Echinostomatidae</taxon>
        <taxon>Echinostoma</taxon>
    </lineage>
</organism>
<sequence>MSKAVFTTLIVFGKLFCFFHQAVIVKCENNETTGLSPVAQGALMGVGLFIGLFGLILFLVCCCCTPESSTRSLSSSRKDKTTQSGGPECSSETTIECVTPVGPPPPPPPPQVAGESAVSNKRDLAWYSNSGQPLPAYAKPATNGHG</sequence>
<keyword evidence="2" id="KW-0812">Transmembrane</keyword>
<evidence type="ECO:0000313" key="3">
    <source>
        <dbReference type="EMBL" id="VDP69158.1"/>
    </source>
</evidence>
<feature type="compositionally biased region" description="Polar residues" evidence="1">
    <location>
        <begin position="82"/>
        <end position="96"/>
    </location>
</feature>
<feature type="region of interest" description="Disordered" evidence="1">
    <location>
        <begin position="67"/>
        <end position="146"/>
    </location>
</feature>
<protein>
    <submittedName>
        <fullName evidence="3 5">Uncharacterized protein</fullName>
    </submittedName>
</protein>
<evidence type="ECO:0000313" key="4">
    <source>
        <dbReference type="Proteomes" id="UP000272942"/>
    </source>
</evidence>